<dbReference type="Proteomes" id="UP000596742">
    <property type="component" value="Unassembled WGS sequence"/>
</dbReference>
<name>A0A8B6E8I5_MYTGA</name>
<evidence type="ECO:0000313" key="5">
    <source>
        <dbReference type="Proteomes" id="UP000596742"/>
    </source>
</evidence>
<organism evidence="4 5">
    <name type="scientific">Mytilus galloprovincialis</name>
    <name type="common">Mediterranean mussel</name>
    <dbReference type="NCBI Taxonomy" id="29158"/>
    <lineage>
        <taxon>Eukaryota</taxon>
        <taxon>Metazoa</taxon>
        <taxon>Spiralia</taxon>
        <taxon>Lophotrochozoa</taxon>
        <taxon>Mollusca</taxon>
        <taxon>Bivalvia</taxon>
        <taxon>Autobranchia</taxon>
        <taxon>Pteriomorphia</taxon>
        <taxon>Mytilida</taxon>
        <taxon>Mytiloidea</taxon>
        <taxon>Mytilidae</taxon>
        <taxon>Mytilinae</taxon>
        <taxon>Mytilus</taxon>
    </lineage>
</organism>
<feature type="domain" description="Ig-like" evidence="3">
    <location>
        <begin position="1"/>
        <end position="88"/>
    </location>
</feature>
<dbReference type="CDD" id="cd00096">
    <property type="entry name" value="Ig"/>
    <property type="match status" value="1"/>
</dbReference>
<gene>
    <name evidence="4" type="ORF">MGAL_10B069571</name>
</gene>
<feature type="region of interest" description="Disordered" evidence="2">
    <location>
        <begin position="296"/>
        <end position="316"/>
    </location>
</feature>
<comment type="caution">
    <text evidence="4">The sequence shown here is derived from an EMBL/GenBank/DDBJ whole genome shotgun (WGS) entry which is preliminary data.</text>
</comment>
<feature type="compositionally biased region" description="Acidic residues" evidence="2">
    <location>
        <begin position="236"/>
        <end position="249"/>
    </location>
</feature>
<dbReference type="InterPro" id="IPR036179">
    <property type="entry name" value="Ig-like_dom_sf"/>
</dbReference>
<feature type="region of interest" description="Disordered" evidence="2">
    <location>
        <begin position="230"/>
        <end position="250"/>
    </location>
</feature>
<dbReference type="Gene3D" id="3.40.50.300">
    <property type="entry name" value="P-loop containing nucleotide triphosphate hydrolases"/>
    <property type="match status" value="1"/>
</dbReference>
<dbReference type="Pfam" id="PF16095">
    <property type="entry name" value="COR-A"/>
    <property type="match status" value="1"/>
</dbReference>
<dbReference type="InterPro" id="IPR027417">
    <property type="entry name" value="P-loop_NTPase"/>
</dbReference>
<dbReference type="InterPro" id="IPR036388">
    <property type="entry name" value="WH-like_DNA-bd_sf"/>
</dbReference>
<evidence type="ECO:0000256" key="2">
    <source>
        <dbReference type="SAM" id="MobiDB-lite"/>
    </source>
</evidence>
<dbReference type="PROSITE" id="PS50835">
    <property type="entry name" value="IG_LIKE"/>
    <property type="match status" value="1"/>
</dbReference>
<evidence type="ECO:0000259" key="3">
    <source>
        <dbReference type="PROSITE" id="PS50835"/>
    </source>
</evidence>
<dbReference type="Gene3D" id="2.60.40.10">
    <property type="entry name" value="Immunoglobulins"/>
    <property type="match status" value="1"/>
</dbReference>
<dbReference type="EMBL" id="UYJE01004721">
    <property type="protein sequence ID" value="VDI30733.1"/>
    <property type="molecule type" value="Genomic_DNA"/>
</dbReference>
<evidence type="ECO:0000313" key="4">
    <source>
        <dbReference type="EMBL" id="VDI30733.1"/>
    </source>
</evidence>
<dbReference type="InterPro" id="IPR013783">
    <property type="entry name" value="Ig-like_fold"/>
</dbReference>
<dbReference type="PANTHER" id="PTHR47679:SF1">
    <property type="entry name" value="PROTEIN TORNADO 1"/>
    <property type="match status" value="1"/>
</dbReference>
<protein>
    <recommendedName>
        <fullName evidence="3">Ig-like domain-containing protein</fullName>
    </recommendedName>
</protein>
<dbReference type="InterPro" id="IPR032171">
    <property type="entry name" value="COR-A"/>
</dbReference>
<reference evidence="4" key="1">
    <citation type="submission" date="2018-11" db="EMBL/GenBank/DDBJ databases">
        <authorList>
            <person name="Alioto T."/>
            <person name="Alioto T."/>
        </authorList>
    </citation>
    <scope>NUCLEOTIDE SEQUENCE</scope>
</reference>
<dbReference type="SUPFAM" id="SSF48726">
    <property type="entry name" value="Immunoglobulin"/>
    <property type="match status" value="1"/>
</dbReference>
<dbReference type="Gene3D" id="1.10.10.10">
    <property type="entry name" value="Winged helix-like DNA-binding domain superfamily/Winged helix DNA-binding domain"/>
    <property type="match status" value="1"/>
</dbReference>
<dbReference type="AlphaFoldDB" id="A0A8B6E8I5"/>
<sequence length="604" mass="70106">MLSQETIETDGRIILKCYVRSYLPLTSVVWYKEPGKNICSDAPPNNVCSINGMRTLTFASLVDYDITTYTCRASNFIGALKSNYVQLNDQLPLRADLDEISLQMKGNETQDEERQQFIHELFLKGECGKLHFARLVFIGKNGVGKTSLMRRLLWHDKEAIPSTQSTDGIEIEKCNININDGKWSKCDKIDDTLTRLIRQVYRQKNLNEESATAENVVDKGKFGFNTDISRRVSDNESSDDNYDTDSSNDDIDRERLREKLFRRTTINSKMSNILNTDYDNETVGTNLNQIQHKEINFQNDSNGKGNSNETEFNQVNDDEINQMTSTIMKSSLQLRERKHDDMLAFCWLWDFAGQKDFYATHQVFLSNCAVYLLVTDSLDFTIAEEPGINFEDSAQYVRFWFDAIHCYWSTTKRGRLDPPIIVVCTNEDRFKDSSERQIRQEQFHENLSKVLKNQKKKRHLRNVYFVSNTDDDDDTVFEKIRNGISREAMNMKDWGRKCPLKWLLFQKVLVKLKESGVPISTTTKLSIIAKHDDIGITNDEEFKLCLQYCHDNGTVIYFEEENLQDHVILDPKWLVDAFRCLVSDKIESVIKVSDHWKKLPKPEN</sequence>
<dbReference type="InterPro" id="IPR007110">
    <property type="entry name" value="Ig-like_dom"/>
</dbReference>
<dbReference type="Pfam" id="PF08477">
    <property type="entry name" value="Roc"/>
    <property type="match status" value="1"/>
</dbReference>
<dbReference type="OrthoDB" id="5987261at2759"/>
<dbReference type="SUPFAM" id="SSF52540">
    <property type="entry name" value="P-loop containing nucleoside triphosphate hydrolases"/>
    <property type="match status" value="1"/>
</dbReference>
<dbReference type="Gene3D" id="3.30.70.1390">
    <property type="entry name" value="ROC domain from the Parkinson's disease-associated leucine-rich repeat kinase 2"/>
    <property type="match status" value="2"/>
</dbReference>
<dbReference type="PANTHER" id="PTHR47679">
    <property type="entry name" value="PROTEIN TORNADO 1"/>
    <property type="match status" value="1"/>
</dbReference>
<proteinExistence type="predicted"/>
<evidence type="ECO:0000256" key="1">
    <source>
        <dbReference type="ARBA" id="ARBA00022737"/>
    </source>
</evidence>
<accession>A0A8B6E8I5</accession>
<keyword evidence="1" id="KW-0677">Repeat</keyword>
<keyword evidence="5" id="KW-1185">Reference proteome</keyword>